<dbReference type="AlphaFoldDB" id="A0A0F9E3D3"/>
<dbReference type="PANTHER" id="PTHR42987:SF4">
    <property type="entry name" value="PROTEASE SOHB-RELATED"/>
    <property type="match status" value="1"/>
</dbReference>
<dbReference type="GO" id="GO:0008233">
    <property type="term" value="F:peptidase activity"/>
    <property type="evidence" value="ECO:0007669"/>
    <property type="project" value="InterPro"/>
</dbReference>
<comment type="similarity">
    <text evidence="1">Belongs to the peptidase S49 family.</text>
</comment>
<evidence type="ECO:0000313" key="4">
    <source>
        <dbReference type="EMBL" id="KKL60636.1"/>
    </source>
</evidence>
<dbReference type="Gene3D" id="3.90.226.10">
    <property type="entry name" value="2-enoyl-CoA Hydratase, Chain A, domain 1"/>
    <property type="match status" value="1"/>
</dbReference>
<accession>A0A0F9E3D3</accession>
<protein>
    <recommendedName>
        <fullName evidence="3">Peptidase S49 domain-containing protein</fullName>
    </recommendedName>
</protein>
<dbReference type="GO" id="GO:0006508">
    <property type="term" value="P:proteolysis"/>
    <property type="evidence" value="ECO:0007669"/>
    <property type="project" value="InterPro"/>
</dbReference>
<dbReference type="Pfam" id="PF01343">
    <property type="entry name" value="Peptidase_S49"/>
    <property type="match status" value="1"/>
</dbReference>
<feature type="transmembrane region" description="Helical" evidence="2">
    <location>
        <begin position="6"/>
        <end position="32"/>
    </location>
</feature>
<comment type="caution">
    <text evidence="4">The sequence shown here is derived from an EMBL/GenBank/DDBJ whole genome shotgun (WGS) entry which is preliminary data.</text>
</comment>
<keyword evidence="2" id="KW-0472">Membrane</keyword>
<dbReference type="InterPro" id="IPR002142">
    <property type="entry name" value="Peptidase_S49"/>
</dbReference>
<organism evidence="4">
    <name type="scientific">marine sediment metagenome</name>
    <dbReference type="NCBI Taxonomy" id="412755"/>
    <lineage>
        <taxon>unclassified sequences</taxon>
        <taxon>metagenomes</taxon>
        <taxon>ecological metagenomes</taxon>
    </lineage>
</organism>
<feature type="domain" description="Peptidase S49" evidence="3">
    <location>
        <begin position="2"/>
        <end position="135"/>
    </location>
</feature>
<proteinExistence type="inferred from homology"/>
<dbReference type="PANTHER" id="PTHR42987">
    <property type="entry name" value="PEPTIDASE S49"/>
    <property type="match status" value="1"/>
</dbReference>
<gene>
    <name evidence="4" type="ORF">LCGC14_2203370</name>
</gene>
<dbReference type="InterPro" id="IPR029045">
    <property type="entry name" value="ClpP/crotonase-like_dom_sf"/>
</dbReference>
<name>A0A0F9E3D3_9ZZZZ</name>
<feature type="non-terminal residue" evidence="4">
    <location>
        <position position="1"/>
    </location>
</feature>
<evidence type="ECO:0000259" key="3">
    <source>
        <dbReference type="Pfam" id="PF01343"/>
    </source>
</evidence>
<keyword evidence="2" id="KW-1133">Transmembrane helix</keyword>
<sequence>LAGSAAFWIASAASELVVIPSGLVGSIGVVAIHRDVSKQDEKEGVRTTLISAGKFKTEASPFEPLADEARQHIQKLADGFMSMFVRAVARNRDVPISEVQGGFGEGRLVAAKDALRLGMVDRIGTMDETLKRLASNRPRRNMAAERRRMELLAF</sequence>
<dbReference type="SUPFAM" id="SSF52096">
    <property type="entry name" value="ClpP/crotonase"/>
    <property type="match status" value="1"/>
</dbReference>
<keyword evidence="2" id="KW-0812">Transmembrane</keyword>
<evidence type="ECO:0000256" key="1">
    <source>
        <dbReference type="ARBA" id="ARBA00008683"/>
    </source>
</evidence>
<reference evidence="4" key="1">
    <citation type="journal article" date="2015" name="Nature">
        <title>Complex archaea that bridge the gap between prokaryotes and eukaryotes.</title>
        <authorList>
            <person name="Spang A."/>
            <person name="Saw J.H."/>
            <person name="Jorgensen S.L."/>
            <person name="Zaremba-Niedzwiedzka K."/>
            <person name="Martijn J."/>
            <person name="Lind A.E."/>
            <person name="van Eijk R."/>
            <person name="Schleper C."/>
            <person name="Guy L."/>
            <person name="Ettema T.J."/>
        </authorList>
    </citation>
    <scope>NUCLEOTIDE SEQUENCE</scope>
</reference>
<evidence type="ECO:0000256" key="2">
    <source>
        <dbReference type="SAM" id="Phobius"/>
    </source>
</evidence>
<dbReference type="EMBL" id="LAZR01029081">
    <property type="protein sequence ID" value="KKL60636.1"/>
    <property type="molecule type" value="Genomic_DNA"/>
</dbReference>
<dbReference type="Gene3D" id="6.20.330.10">
    <property type="match status" value="1"/>
</dbReference>